<evidence type="ECO:0000256" key="5">
    <source>
        <dbReference type="ARBA" id="ARBA00023163"/>
    </source>
</evidence>
<feature type="domain" description="RNA polymerase sigma-70 region 2" evidence="6">
    <location>
        <begin position="11"/>
        <end position="76"/>
    </location>
</feature>
<dbReference type="InterPro" id="IPR013324">
    <property type="entry name" value="RNA_pol_sigma_r3/r4-like"/>
</dbReference>
<dbReference type="InterPro" id="IPR014284">
    <property type="entry name" value="RNA_pol_sigma-70_dom"/>
</dbReference>
<accession>A0AAE4Z8M5</accession>
<keyword evidence="4" id="KW-0238">DNA-binding</keyword>
<dbReference type="GO" id="GO:0016987">
    <property type="term" value="F:sigma factor activity"/>
    <property type="evidence" value="ECO:0007669"/>
    <property type="project" value="UniProtKB-KW"/>
</dbReference>
<reference evidence="8 9" key="1">
    <citation type="submission" date="2020-01" db="EMBL/GenBank/DDBJ databases">
        <title>Genomes assembled from Gulf of Kutch pelagic sediment metagenomes.</title>
        <authorList>
            <person name="Chandrashekar M."/>
            <person name="Mahajan M.S."/>
            <person name="Dave K.J."/>
            <person name="Vatsa P."/>
            <person name="Nathani N.M."/>
        </authorList>
    </citation>
    <scope>NUCLEOTIDE SEQUENCE [LARGE SCALE GENOMIC DNA]</scope>
    <source>
        <strain evidence="8">KS3-K002</strain>
    </source>
</reference>
<dbReference type="Gene3D" id="1.10.1740.10">
    <property type="match status" value="1"/>
</dbReference>
<dbReference type="EMBL" id="JAACAK010000096">
    <property type="protein sequence ID" value="NIR75845.1"/>
    <property type="molecule type" value="Genomic_DNA"/>
</dbReference>
<feature type="domain" description="RNA polymerase sigma factor 70 region 4 type 2" evidence="7">
    <location>
        <begin position="107"/>
        <end position="158"/>
    </location>
</feature>
<dbReference type="Gene3D" id="1.10.10.10">
    <property type="entry name" value="Winged helix-like DNA-binding domain superfamily/Winged helix DNA-binding domain"/>
    <property type="match status" value="1"/>
</dbReference>
<evidence type="ECO:0000313" key="9">
    <source>
        <dbReference type="Proteomes" id="UP000702544"/>
    </source>
</evidence>
<dbReference type="InterPro" id="IPR036388">
    <property type="entry name" value="WH-like_DNA-bd_sf"/>
</dbReference>
<dbReference type="Pfam" id="PF08281">
    <property type="entry name" value="Sigma70_r4_2"/>
    <property type="match status" value="1"/>
</dbReference>
<evidence type="ECO:0000256" key="4">
    <source>
        <dbReference type="ARBA" id="ARBA00023125"/>
    </source>
</evidence>
<keyword evidence="3" id="KW-0731">Sigma factor</keyword>
<dbReference type="InterPro" id="IPR007627">
    <property type="entry name" value="RNA_pol_sigma70_r2"/>
</dbReference>
<evidence type="ECO:0000259" key="6">
    <source>
        <dbReference type="Pfam" id="PF04542"/>
    </source>
</evidence>
<dbReference type="InterPro" id="IPR013249">
    <property type="entry name" value="RNA_pol_sigma70_r4_t2"/>
</dbReference>
<dbReference type="GO" id="GO:0006352">
    <property type="term" value="P:DNA-templated transcription initiation"/>
    <property type="evidence" value="ECO:0007669"/>
    <property type="project" value="InterPro"/>
</dbReference>
<dbReference type="PANTHER" id="PTHR43133">
    <property type="entry name" value="RNA POLYMERASE ECF-TYPE SIGMA FACTO"/>
    <property type="match status" value="1"/>
</dbReference>
<keyword evidence="5" id="KW-0804">Transcription</keyword>
<comment type="similarity">
    <text evidence="1">Belongs to the sigma-70 factor family. ECF subfamily.</text>
</comment>
<dbReference type="Proteomes" id="UP000702544">
    <property type="component" value="Unassembled WGS sequence"/>
</dbReference>
<evidence type="ECO:0000313" key="8">
    <source>
        <dbReference type="EMBL" id="NIR75845.1"/>
    </source>
</evidence>
<organism evidence="8 9">
    <name type="scientific">Candidatus Kutchimonas denitrificans</name>
    <dbReference type="NCBI Taxonomy" id="3056748"/>
    <lineage>
        <taxon>Bacteria</taxon>
        <taxon>Pseudomonadati</taxon>
        <taxon>Gemmatimonadota</taxon>
        <taxon>Gemmatimonadia</taxon>
        <taxon>Candidatus Palauibacterales</taxon>
        <taxon>Candidatus Palauibacteraceae</taxon>
        <taxon>Candidatus Kutchimonas</taxon>
    </lineage>
</organism>
<evidence type="ECO:0000256" key="2">
    <source>
        <dbReference type="ARBA" id="ARBA00023015"/>
    </source>
</evidence>
<dbReference type="InterPro" id="IPR013325">
    <property type="entry name" value="RNA_pol_sigma_r2"/>
</dbReference>
<dbReference type="PANTHER" id="PTHR43133:SF8">
    <property type="entry name" value="RNA POLYMERASE SIGMA FACTOR HI_1459-RELATED"/>
    <property type="match status" value="1"/>
</dbReference>
<gene>
    <name evidence="8" type="ORF">GWO12_12155</name>
</gene>
<evidence type="ECO:0000259" key="7">
    <source>
        <dbReference type="Pfam" id="PF08281"/>
    </source>
</evidence>
<dbReference type="Pfam" id="PF04542">
    <property type="entry name" value="Sigma70_r2"/>
    <property type="match status" value="1"/>
</dbReference>
<dbReference type="InterPro" id="IPR039425">
    <property type="entry name" value="RNA_pol_sigma-70-like"/>
</dbReference>
<evidence type="ECO:0000256" key="1">
    <source>
        <dbReference type="ARBA" id="ARBA00010641"/>
    </source>
</evidence>
<sequence length="173" mass="19791">MSRALDRTLLRYASLLRRVAREYQLPSGDADEVLQEVRIRLWRSLSASEKILAVPPSYVYRVAVSAALDLFRRRRARREDPVDWLDDRCSSRAARPDQALGASEMADELSRSIAALAKPRRVVVRLHLAGYHRTEIARLLNWTEAKTRNLLYRGLADLRRQLVEVGDAVEGPE</sequence>
<comment type="caution">
    <text evidence="8">The sequence shown here is derived from an EMBL/GenBank/DDBJ whole genome shotgun (WGS) entry which is preliminary data.</text>
</comment>
<evidence type="ECO:0000256" key="3">
    <source>
        <dbReference type="ARBA" id="ARBA00023082"/>
    </source>
</evidence>
<protein>
    <submittedName>
        <fullName evidence="8">RNA polymerase sigma factor</fullName>
    </submittedName>
</protein>
<proteinExistence type="inferred from homology"/>
<name>A0AAE4Z8M5_9BACT</name>
<dbReference type="SUPFAM" id="SSF88659">
    <property type="entry name" value="Sigma3 and sigma4 domains of RNA polymerase sigma factors"/>
    <property type="match status" value="1"/>
</dbReference>
<dbReference type="NCBIfam" id="TIGR02937">
    <property type="entry name" value="sigma70-ECF"/>
    <property type="match status" value="1"/>
</dbReference>
<dbReference type="GO" id="GO:0003677">
    <property type="term" value="F:DNA binding"/>
    <property type="evidence" value="ECO:0007669"/>
    <property type="project" value="UniProtKB-KW"/>
</dbReference>
<keyword evidence="2" id="KW-0805">Transcription regulation</keyword>
<dbReference type="AlphaFoldDB" id="A0AAE4Z8M5"/>
<dbReference type="SUPFAM" id="SSF88946">
    <property type="entry name" value="Sigma2 domain of RNA polymerase sigma factors"/>
    <property type="match status" value="1"/>
</dbReference>